<evidence type="ECO:0000256" key="1">
    <source>
        <dbReference type="ARBA" id="ARBA00004141"/>
    </source>
</evidence>
<keyword evidence="10" id="KW-1185">Reference proteome</keyword>
<dbReference type="PANTHER" id="PTHR21229:SF2">
    <property type="entry name" value="RE59932P"/>
    <property type="match status" value="1"/>
</dbReference>
<evidence type="ECO:0000256" key="6">
    <source>
        <dbReference type="SAM" id="Phobius"/>
    </source>
</evidence>
<dbReference type="Proteomes" id="UP000266841">
    <property type="component" value="Unassembled WGS sequence"/>
</dbReference>
<feature type="transmembrane region" description="Helical" evidence="6">
    <location>
        <begin position="359"/>
        <end position="378"/>
    </location>
</feature>
<evidence type="ECO:0000256" key="2">
    <source>
        <dbReference type="ARBA" id="ARBA00022692"/>
    </source>
</evidence>
<evidence type="ECO:0000259" key="8">
    <source>
        <dbReference type="Pfam" id="PF06814"/>
    </source>
</evidence>
<dbReference type="AlphaFoldDB" id="K0SRC2"/>
<reference evidence="9 10" key="1">
    <citation type="journal article" date="2012" name="Genome Biol.">
        <title>Genome and low-iron response of an oceanic diatom adapted to chronic iron limitation.</title>
        <authorList>
            <person name="Lommer M."/>
            <person name="Specht M."/>
            <person name="Roy A.S."/>
            <person name="Kraemer L."/>
            <person name="Andreson R."/>
            <person name="Gutowska M.A."/>
            <person name="Wolf J."/>
            <person name="Bergner S.V."/>
            <person name="Schilhabel M.B."/>
            <person name="Klostermeier U.C."/>
            <person name="Beiko R.G."/>
            <person name="Rosenstiel P."/>
            <person name="Hippler M."/>
            <person name="Laroche J."/>
        </authorList>
    </citation>
    <scope>NUCLEOTIDE SEQUENCE [LARGE SCALE GENOMIC DNA]</scope>
    <source>
        <strain evidence="9 10">CCMP1005</strain>
    </source>
</reference>
<feature type="transmembrane region" description="Helical" evidence="6">
    <location>
        <begin position="390"/>
        <end position="411"/>
    </location>
</feature>
<feature type="transmembrane region" description="Helical" evidence="6">
    <location>
        <begin position="284"/>
        <end position="302"/>
    </location>
</feature>
<dbReference type="Pfam" id="PF06814">
    <property type="entry name" value="GOST_TM"/>
    <property type="match status" value="1"/>
</dbReference>
<protein>
    <recommendedName>
        <fullName evidence="8">GOST seven transmembrane domain-containing protein</fullName>
    </recommendedName>
</protein>
<feature type="transmembrane region" description="Helical" evidence="6">
    <location>
        <begin position="322"/>
        <end position="347"/>
    </location>
</feature>
<dbReference type="OrthoDB" id="29657at2759"/>
<dbReference type="GO" id="GO:0005794">
    <property type="term" value="C:Golgi apparatus"/>
    <property type="evidence" value="ECO:0007669"/>
    <property type="project" value="TreeGrafter"/>
</dbReference>
<evidence type="ECO:0000256" key="3">
    <source>
        <dbReference type="ARBA" id="ARBA00022729"/>
    </source>
</evidence>
<dbReference type="EMBL" id="AGNL01010813">
    <property type="protein sequence ID" value="EJK68808.1"/>
    <property type="molecule type" value="Genomic_DNA"/>
</dbReference>
<dbReference type="PANTHER" id="PTHR21229">
    <property type="entry name" value="LUNG SEVEN TRANSMEMBRANE RECEPTOR"/>
    <property type="match status" value="1"/>
</dbReference>
<feature type="transmembrane region" description="Helical" evidence="6">
    <location>
        <begin position="244"/>
        <end position="263"/>
    </location>
</feature>
<keyword evidence="5 6" id="KW-0472">Membrane</keyword>
<proteinExistence type="predicted"/>
<keyword evidence="2 6" id="KW-0812">Transmembrane</keyword>
<dbReference type="OMA" id="FVWAINI"/>
<feature type="domain" description="GOST seven transmembrane" evidence="8">
    <location>
        <begin position="242"/>
        <end position="506"/>
    </location>
</feature>
<name>K0SRC2_THAOC</name>
<feature type="transmembrane region" description="Helical" evidence="6">
    <location>
        <begin position="450"/>
        <end position="472"/>
    </location>
</feature>
<evidence type="ECO:0000256" key="7">
    <source>
        <dbReference type="SAM" id="SignalP"/>
    </source>
</evidence>
<dbReference type="InterPro" id="IPR009637">
    <property type="entry name" value="GPR107/GPR108-like"/>
</dbReference>
<accession>K0SRC2</accession>
<comment type="subcellular location">
    <subcellularLocation>
        <location evidence="1">Membrane</location>
        <topology evidence="1">Multi-pass membrane protein</topology>
    </subcellularLocation>
</comment>
<dbReference type="GO" id="GO:0016020">
    <property type="term" value="C:membrane"/>
    <property type="evidence" value="ECO:0007669"/>
    <property type="project" value="UniProtKB-SubCell"/>
</dbReference>
<feature type="transmembrane region" description="Helical" evidence="6">
    <location>
        <begin position="478"/>
        <end position="499"/>
    </location>
</feature>
<evidence type="ECO:0000256" key="5">
    <source>
        <dbReference type="ARBA" id="ARBA00023136"/>
    </source>
</evidence>
<sequence length="515" mass="59321">MFHVHHLRSIALFVVLLTAATGTRHSFAVRHDSRRFIGPITPPFGFLVGGLYNIEVLDFEVTVHQRQRQEDHQTALNYVEAGFLLKRFSSESAFETYHEKIYEKPSLCIFEPHRMTDFVSTDKTNTDDDDLLTDDDITWTSHNVNNSKQIIIEPSSANGSVYLSMNQPELSWKPHTATITKSFDNKGDEGFYFLSFQLCPRDPTFDLRNIEFRTSFELDLHFINYDAFGNRSYLTAGEMPLPAMYLYFTASYLLSFFVWAINIRQIRMGHEPIWTSSQQPRVHSIHHLMTLLLGLKTTVVLLEALRYNHIRAIGHAEFLSTLYFILSFAKGVAMFTVVLLIGSGWSLLKPCLNVREKRIIWTVLLLQVIDNMAVLILSNETLGEALYEDWSALLHLVDILCCCAILIPIVWSVNALEKNIEQHKSASPNNNDEEGGKARTVQKLKLFQRFYLLVVAYIYTTRILVFIFATTLGFKQTWLRYFVSELGTLVFYCIVGFLFRPVDENPYLEIEFADI</sequence>
<keyword evidence="3 7" id="KW-0732">Signal</keyword>
<comment type="caution">
    <text evidence="9">The sequence shown here is derived from an EMBL/GenBank/DDBJ whole genome shotgun (WGS) entry which is preliminary data.</text>
</comment>
<keyword evidence="4 6" id="KW-1133">Transmembrane helix</keyword>
<feature type="signal peptide" evidence="7">
    <location>
        <begin position="1"/>
        <end position="22"/>
    </location>
</feature>
<gene>
    <name evidence="9" type="ORF">THAOC_09983</name>
</gene>
<dbReference type="eggNOG" id="KOG2569">
    <property type="taxonomic scope" value="Eukaryota"/>
</dbReference>
<dbReference type="InterPro" id="IPR053937">
    <property type="entry name" value="GOST_TM"/>
</dbReference>
<feature type="chain" id="PRO_5003840238" description="GOST seven transmembrane domain-containing protein" evidence="7">
    <location>
        <begin position="23"/>
        <end position="515"/>
    </location>
</feature>
<evidence type="ECO:0000256" key="4">
    <source>
        <dbReference type="ARBA" id="ARBA00022989"/>
    </source>
</evidence>
<evidence type="ECO:0000313" key="9">
    <source>
        <dbReference type="EMBL" id="EJK68808.1"/>
    </source>
</evidence>
<organism evidence="9 10">
    <name type="scientific">Thalassiosira oceanica</name>
    <name type="common">Marine diatom</name>
    <dbReference type="NCBI Taxonomy" id="159749"/>
    <lineage>
        <taxon>Eukaryota</taxon>
        <taxon>Sar</taxon>
        <taxon>Stramenopiles</taxon>
        <taxon>Ochrophyta</taxon>
        <taxon>Bacillariophyta</taxon>
        <taxon>Coscinodiscophyceae</taxon>
        <taxon>Thalassiosirophycidae</taxon>
        <taxon>Thalassiosirales</taxon>
        <taxon>Thalassiosiraceae</taxon>
        <taxon>Thalassiosira</taxon>
    </lineage>
</organism>
<evidence type="ECO:0000313" key="10">
    <source>
        <dbReference type="Proteomes" id="UP000266841"/>
    </source>
</evidence>